<keyword evidence="6" id="KW-1133">Transmembrane helix</keyword>
<dbReference type="SMART" id="SM00028">
    <property type="entry name" value="TPR"/>
    <property type="match status" value="1"/>
</dbReference>
<gene>
    <name evidence="9" type="primary">ccmI</name>
    <name evidence="9" type="ORF">EPA86_01135</name>
</gene>
<dbReference type="NCBIfam" id="TIGR03142">
    <property type="entry name" value="cytochro_ccmI"/>
    <property type="match status" value="1"/>
</dbReference>
<dbReference type="RefSeq" id="WP_140601035.1">
    <property type="nucleotide sequence ID" value="NZ_SAWY01000001.1"/>
</dbReference>
<accession>A0A502L5Y1</accession>
<evidence type="ECO:0000256" key="6">
    <source>
        <dbReference type="SAM" id="Phobius"/>
    </source>
</evidence>
<feature type="domain" description="Cytochrome c-type biogenesis protein H Ig-like" evidence="7">
    <location>
        <begin position="312"/>
        <end position="421"/>
    </location>
</feature>
<dbReference type="InterPro" id="IPR017560">
    <property type="entry name" value="Cyt_c_biogenesis_CcmI"/>
</dbReference>
<dbReference type="InterPro" id="IPR019734">
    <property type="entry name" value="TPR_rpt"/>
</dbReference>
<evidence type="ECO:0000256" key="4">
    <source>
        <dbReference type="ARBA" id="ARBA00022803"/>
    </source>
</evidence>
<dbReference type="InterPro" id="IPR056412">
    <property type="entry name" value="Ig_CycH"/>
</dbReference>
<name>A0A502L5Y1_9GAMM</name>
<dbReference type="Proteomes" id="UP000315303">
    <property type="component" value="Unassembled WGS sequence"/>
</dbReference>
<evidence type="ECO:0000259" key="7">
    <source>
        <dbReference type="Pfam" id="PF23892"/>
    </source>
</evidence>
<organism evidence="9 10">
    <name type="scientific">Litorilituus lipolyticus</name>
    <dbReference type="NCBI Taxonomy" id="2491017"/>
    <lineage>
        <taxon>Bacteria</taxon>
        <taxon>Pseudomonadati</taxon>
        <taxon>Pseudomonadota</taxon>
        <taxon>Gammaproteobacteria</taxon>
        <taxon>Alteromonadales</taxon>
        <taxon>Colwelliaceae</taxon>
        <taxon>Litorilituus</taxon>
    </lineage>
</organism>
<comment type="caution">
    <text evidence="9">The sequence shown here is derived from an EMBL/GenBank/DDBJ whole genome shotgun (WGS) entry which is preliminary data.</text>
</comment>
<dbReference type="EMBL" id="SAWY01000001">
    <property type="protein sequence ID" value="TPH19358.1"/>
    <property type="molecule type" value="Genomic_DNA"/>
</dbReference>
<dbReference type="PANTHER" id="PTHR47870">
    <property type="entry name" value="CYTOCHROME C-TYPE BIOGENESIS PROTEIN CCMH"/>
    <property type="match status" value="1"/>
</dbReference>
<dbReference type="PANTHER" id="PTHR47870:SF4">
    <property type="entry name" value="CYTOCHROME C-TYPE BIOGENESIS PROTEIN CYCH"/>
    <property type="match status" value="1"/>
</dbReference>
<feature type="domain" description="Cytochrome c-type biogenesis protein H TPR" evidence="8">
    <location>
        <begin position="141"/>
        <end position="274"/>
    </location>
</feature>
<dbReference type="PROSITE" id="PS50005">
    <property type="entry name" value="TPR"/>
    <property type="match status" value="1"/>
</dbReference>
<evidence type="ECO:0000256" key="2">
    <source>
        <dbReference type="ARBA" id="ARBA00022737"/>
    </source>
</evidence>
<evidence type="ECO:0000256" key="5">
    <source>
        <dbReference type="PROSITE-ProRule" id="PRU00339"/>
    </source>
</evidence>
<dbReference type="InterPro" id="IPR056413">
    <property type="entry name" value="TPR_CcmH_CycH"/>
</dbReference>
<dbReference type="Pfam" id="PF23892">
    <property type="entry name" value="Ig_CycH"/>
    <property type="match status" value="1"/>
</dbReference>
<dbReference type="GO" id="GO:0005886">
    <property type="term" value="C:plasma membrane"/>
    <property type="evidence" value="ECO:0007669"/>
    <property type="project" value="TreeGrafter"/>
</dbReference>
<evidence type="ECO:0000256" key="3">
    <source>
        <dbReference type="ARBA" id="ARBA00022748"/>
    </source>
</evidence>
<reference evidence="9 10" key="1">
    <citation type="submission" date="2019-01" db="EMBL/GenBank/DDBJ databases">
        <title>Litorilituus lipolytica sp. nov., isolated from intertidal sand of the Yellow Sea in China.</title>
        <authorList>
            <person name="Liu A."/>
        </authorList>
    </citation>
    <scope>NUCLEOTIDE SEQUENCE [LARGE SCALE GENOMIC DNA]</scope>
    <source>
        <strain evidence="9 10">RZ04</strain>
    </source>
</reference>
<dbReference type="OrthoDB" id="9776053at2"/>
<evidence type="ECO:0000256" key="1">
    <source>
        <dbReference type="ARBA" id="ARBA00004196"/>
    </source>
</evidence>
<keyword evidence="2" id="KW-0677">Repeat</keyword>
<dbReference type="Pfam" id="PF23914">
    <property type="entry name" value="TPR_CcmH_CycH"/>
    <property type="match status" value="1"/>
</dbReference>
<evidence type="ECO:0000313" key="10">
    <source>
        <dbReference type="Proteomes" id="UP000315303"/>
    </source>
</evidence>
<keyword evidence="3" id="KW-0201">Cytochrome c-type biogenesis</keyword>
<keyword evidence="6" id="KW-0812">Transmembrane</keyword>
<keyword evidence="6" id="KW-0472">Membrane</keyword>
<comment type="subcellular location">
    <subcellularLocation>
        <location evidence="1">Cell envelope</location>
    </subcellularLocation>
</comment>
<dbReference type="InterPro" id="IPR051263">
    <property type="entry name" value="C-type_cytochrome_biogenesis"/>
</dbReference>
<evidence type="ECO:0000313" key="9">
    <source>
        <dbReference type="EMBL" id="TPH19358.1"/>
    </source>
</evidence>
<dbReference type="InterPro" id="IPR011990">
    <property type="entry name" value="TPR-like_helical_dom_sf"/>
</dbReference>
<proteinExistence type="predicted"/>
<dbReference type="GO" id="GO:0017004">
    <property type="term" value="P:cytochrome complex assembly"/>
    <property type="evidence" value="ECO:0007669"/>
    <property type="project" value="UniProtKB-KW"/>
</dbReference>
<dbReference type="Gene3D" id="1.25.40.10">
    <property type="entry name" value="Tetratricopeptide repeat domain"/>
    <property type="match status" value="1"/>
</dbReference>
<sequence>MEFLLISLACLILLLGIIWRPFFKQYSNNSSADVVDMSLREQTNIDLYHEHKKEIEQDYADGGIDEENYQYLLAELDNTLLQDIESNQSGTDAAELQSREKLMSIFWPVGLSLFMLIFAFGVYQKQGIFDKLTQMPPQDSQHQAMSSEEAQMQRHEQAIAYIKELQQHLEKEPKDSEAWYNLGQAYISVADFDAAIAAVDEVIKLEGEHADLVGVKAQASYYRNNQQIDEQVQQYIDKALALDPQDPSTNILLGMHNFIETNYQQAIKHWQLVIDSNKPGVNIAALQEAIAEANKRAGMPSSVQAEVAGPKLSINVELSANIAQTLANGDDKVVFVYAIPTDGRRMPLAAVKIMASDLPKVVVLNNQQAMTPESNLSSVERVHIYAVVSNQGGAGIKPGDFKGEILNIDVNNEDTLNLQVDKLVE</sequence>
<dbReference type="AlphaFoldDB" id="A0A502L5Y1"/>
<keyword evidence="10" id="KW-1185">Reference proteome</keyword>
<keyword evidence="4 5" id="KW-0802">TPR repeat</keyword>
<evidence type="ECO:0000259" key="8">
    <source>
        <dbReference type="Pfam" id="PF23914"/>
    </source>
</evidence>
<dbReference type="GO" id="GO:0030313">
    <property type="term" value="C:cell envelope"/>
    <property type="evidence" value="ECO:0007669"/>
    <property type="project" value="UniProtKB-SubCell"/>
</dbReference>
<protein>
    <submittedName>
        <fullName evidence="9">C-type cytochrome biogenesis protein CcmI</fullName>
    </submittedName>
</protein>
<dbReference type="SUPFAM" id="SSF48452">
    <property type="entry name" value="TPR-like"/>
    <property type="match status" value="1"/>
</dbReference>
<feature type="repeat" description="TPR" evidence="5">
    <location>
        <begin position="176"/>
        <end position="209"/>
    </location>
</feature>
<feature type="transmembrane region" description="Helical" evidence="6">
    <location>
        <begin position="105"/>
        <end position="123"/>
    </location>
</feature>